<proteinExistence type="predicted"/>
<dbReference type="RefSeq" id="WP_099306748.1">
    <property type="nucleotide sequence ID" value="NZ_PDVP01000007.1"/>
</dbReference>
<keyword evidence="2" id="KW-1185">Reference proteome</keyword>
<accession>A0A2G1QM39</accession>
<sequence length="182" mass="18321">MSLQTVLSAAFVRVGQEDKALRTLINGNASDLSALTTTAKNNLVAALNEVRAAAVASEILDTAPNTSTTKTYSASKITSLIDAAIASLVAASPATLDTLNELAAALGDDPNFATTMTNALASKAPLASPAFSGNPTVPTQTAGNNSTRIASTAFVTAAVAAHAADIGDPNHSFLTDYTTALA</sequence>
<dbReference type="Proteomes" id="UP000221168">
    <property type="component" value="Unassembled WGS sequence"/>
</dbReference>
<evidence type="ECO:0000313" key="2">
    <source>
        <dbReference type="Proteomes" id="UP000221168"/>
    </source>
</evidence>
<comment type="caution">
    <text evidence="1">The sequence shown here is derived from an EMBL/GenBank/DDBJ whole genome shotgun (WGS) entry which is preliminary data.</text>
</comment>
<evidence type="ECO:0000313" key="1">
    <source>
        <dbReference type="EMBL" id="PHP66562.1"/>
    </source>
</evidence>
<organism evidence="1 2">
    <name type="scientific">Zhengella mangrovi</name>
    <dbReference type="NCBI Taxonomy" id="1982044"/>
    <lineage>
        <taxon>Bacteria</taxon>
        <taxon>Pseudomonadati</taxon>
        <taxon>Pseudomonadota</taxon>
        <taxon>Alphaproteobacteria</taxon>
        <taxon>Hyphomicrobiales</taxon>
        <taxon>Notoacmeibacteraceae</taxon>
        <taxon>Zhengella</taxon>
    </lineage>
</organism>
<evidence type="ECO:0008006" key="3">
    <source>
        <dbReference type="Google" id="ProtNLM"/>
    </source>
</evidence>
<reference evidence="1 2" key="1">
    <citation type="submission" date="2017-10" db="EMBL/GenBank/DDBJ databases">
        <title>Sedimentibacterium mangrovi gen. nov., sp. nov., a novel member of family Phyllobacteriacea isolated from mangrove sediment.</title>
        <authorList>
            <person name="Liao H."/>
            <person name="Tian Y."/>
        </authorList>
    </citation>
    <scope>NUCLEOTIDE SEQUENCE [LARGE SCALE GENOMIC DNA]</scope>
    <source>
        <strain evidence="1 2">X9-2-2</strain>
    </source>
</reference>
<name>A0A2G1QM39_9HYPH</name>
<protein>
    <recommendedName>
        <fullName evidence="3">Phage tail protein</fullName>
    </recommendedName>
</protein>
<dbReference type="OrthoDB" id="8256444at2"/>
<dbReference type="EMBL" id="PDVP01000007">
    <property type="protein sequence ID" value="PHP66562.1"/>
    <property type="molecule type" value="Genomic_DNA"/>
</dbReference>
<gene>
    <name evidence="1" type="ORF">CSC94_12800</name>
</gene>
<dbReference type="AlphaFoldDB" id="A0A2G1QM39"/>